<reference evidence="2" key="2">
    <citation type="submission" date="2020-11" db="EMBL/GenBank/DDBJ databases">
        <authorList>
            <person name="McCartney M.A."/>
            <person name="Auch B."/>
            <person name="Kono T."/>
            <person name="Mallez S."/>
            <person name="Becker A."/>
            <person name="Gohl D.M."/>
            <person name="Silverstein K.A.T."/>
            <person name="Koren S."/>
            <person name="Bechman K.B."/>
            <person name="Herman A."/>
            <person name="Abrahante J.E."/>
            <person name="Garbe J."/>
        </authorList>
    </citation>
    <scope>NUCLEOTIDE SEQUENCE</scope>
    <source>
        <strain evidence="2">Duluth1</strain>
        <tissue evidence="2">Whole animal</tissue>
    </source>
</reference>
<dbReference type="InterPro" id="IPR050828">
    <property type="entry name" value="C-type_lectin/matrix_domain"/>
</dbReference>
<accession>A0A9D4L875</accession>
<proteinExistence type="predicted"/>
<dbReference type="PANTHER" id="PTHR45710">
    <property type="entry name" value="C-TYPE LECTIN DOMAIN-CONTAINING PROTEIN 180"/>
    <property type="match status" value="1"/>
</dbReference>
<dbReference type="InterPro" id="IPR016187">
    <property type="entry name" value="CTDL_fold"/>
</dbReference>
<evidence type="ECO:0000313" key="3">
    <source>
        <dbReference type="Proteomes" id="UP000828390"/>
    </source>
</evidence>
<reference evidence="2" key="1">
    <citation type="journal article" date="2019" name="bioRxiv">
        <title>The Genome of the Zebra Mussel, Dreissena polymorpha: A Resource for Invasive Species Research.</title>
        <authorList>
            <person name="McCartney M.A."/>
            <person name="Auch B."/>
            <person name="Kono T."/>
            <person name="Mallez S."/>
            <person name="Zhang Y."/>
            <person name="Obille A."/>
            <person name="Becker A."/>
            <person name="Abrahante J.E."/>
            <person name="Garbe J."/>
            <person name="Badalamenti J.P."/>
            <person name="Herman A."/>
            <person name="Mangelson H."/>
            <person name="Liachko I."/>
            <person name="Sullivan S."/>
            <person name="Sone E.D."/>
            <person name="Koren S."/>
            <person name="Silverstein K.A.T."/>
            <person name="Beckman K.B."/>
            <person name="Gohl D.M."/>
        </authorList>
    </citation>
    <scope>NUCLEOTIDE SEQUENCE</scope>
    <source>
        <strain evidence="2">Duluth1</strain>
        <tissue evidence="2">Whole animal</tissue>
    </source>
</reference>
<dbReference type="PANTHER" id="PTHR45710:SF36">
    <property type="entry name" value="C-TYPE LECTIN DOMAIN-CONTAINING PROTEIN"/>
    <property type="match status" value="1"/>
</dbReference>
<dbReference type="Gene3D" id="3.10.100.10">
    <property type="entry name" value="Mannose-Binding Protein A, subunit A"/>
    <property type="match status" value="1"/>
</dbReference>
<name>A0A9D4L875_DREPO</name>
<protein>
    <recommendedName>
        <fullName evidence="1">C-type lectin domain-containing protein</fullName>
    </recommendedName>
</protein>
<evidence type="ECO:0000313" key="2">
    <source>
        <dbReference type="EMBL" id="KAH3853820.1"/>
    </source>
</evidence>
<feature type="domain" description="C-type lectin" evidence="1">
    <location>
        <begin position="50"/>
        <end position="179"/>
    </location>
</feature>
<dbReference type="SUPFAM" id="SSF56436">
    <property type="entry name" value="C-type lectin-like"/>
    <property type="match status" value="1"/>
</dbReference>
<keyword evidence="3" id="KW-1185">Reference proteome</keyword>
<dbReference type="PROSITE" id="PS50041">
    <property type="entry name" value="C_TYPE_LECTIN_2"/>
    <property type="match status" value="1"/>
</dbReference>
<dbReference type="InterPro" id="IPR016186">
    <property type="entry name" value="C-type_lectin-like/link_sf"/>
</dbReference>
<organism evidence="2 3">
    <name type="scientific">Dreissena polymorpha</name>
    <name type="common">Zebra mussel</name>
    <name type="synonym">Mytilus polymorpha</name>
    <dbReference type="NCBI Taxonomy" id="45954"/>
    <lineage>
        <taxon>Eukaryota</taxon>
        <taxon>Metazoa</taxon>
        <taxon>Spiralia</taxon>
        <taxon>Lophotrochozoa</taxon>
        <taxon>Mollusca</taxon>
        <taxon>Bivalvia</taxon>
        <taxon>Autobranchia</taxon>
        <taxon>Heteroconchia</taxon>
        <taxon>Euheterodonta</taxon>
        <taxon>Imparidentia</taxon>
        <taxon>Neoheterodontei</taxon>
        <taxon>Myida</taxon>
        <taxon>Dreissenoidea</taxon>
        <taxon>Dreissenidae</taxon>
        <taxon>Dreissena</taxon>
    </lineage>
</organism>
<gene>
    <name evidence="2" type="ORF">DPMN_096355</name>
</gene>
<dbReference type="CDD" id="cd00037">
    <property type="entry name" value="CLECT"/>
    <property type="match status" value="1"/>
</dbReference>
<dbReference type="OrthoDB" id="6116695at2759"/>
<dbReference type="Proteomes" id="UP000828390">
    <property type="component" value="Unassembled WGS sequence"/>
</dbReference>
<dbReference type="EMBL" id="JAIWYP010000003">
    <property type="protein sequence ID" value="KAH3853820.1"/>
    <property type="molecule type" value="Genomic_DNA"/>
</dbReference>
<comment type="caution">
    <text evidence="2">The sequence shown here is derived from an EMBL/GenBank/DDBJ whole genome shotgun (WGS) entry which is preliminary data.</text>
</comment>
<dbReference type="Pfam" id="PF00059">
    <property type="entry name" value="Lectin_C"/>
    <property type="match status" value="1"/>
</dbReference>
<evidence type="ECO:0000259" key="1">
    <source>
        <dbReference type="PROSITE" id="PS50041"/>
    </source>
</evidence>
<dbReference type="InterPro" id="IPR001304">
    <property type="entry name" value="C-type_lectin-like"/>
</dbReference>
<dbReference type="AlphaFoldDB" id="A0A9D4L875"/>
<sequence>MINGSFYFNSDFNRGEMALQLLLGSLVLINVCLLVSVKARGCCPNGWLVYEDSCYLFADEIKVDWTSAIHFCESHLHAHLATVETRDEDMFLKEFARKLFKGHLAGAHDVFASFWLGASDDEVESNWVWYTNHQRLNYTSFANVAESQSPDQDCLILWGDYNMEWADDFCGANSHPICEIEIENYMSFLENAGPIG</sequence>
<dbReference type="SMART" id="SM00034">
    <property type="entry name" value="CLECT"/>
    <property type="match status" value="1"/>
</dbReference>